<dbReference type="GO" id="GO:0004519">
    <property type="term" value="F:endonuclease activity"/>
    <property type="evidence" value="ECO:0007669"/>
    <property type="project" value="InterPro"/>
</dbReference>
<evidence type="ECO:0000313" key="3">
    <source>
        <dbReference type="Proteomes" id="UP000244809"/>
    </source>
</evidence>
<accession>A0AAD0NDP8</accession>
<dbReference type="Pfam" id="PF04471">
    <property type="entry name" value="Mrr_cat"/>
    <property type="match status" value="1"/>
</dbReference>
<reference evidence="2 3" key="1">
    <citation type="submission" date="2017-04" db="EMBL/GenBank/DDBJ databases">
        <title>Complete genome sequence of Burkholderia cenocepacia PC184 Midwest clone.</title>
        <authorList>
            <person name="Mulks M.H."/>
            <person name="Cooper V.S."/>
        </authorList>
    </citation>
    <scope>NUCLEOTIDE SEQUENCE [LARGE SCALE GENOMIC DNA]</scope>
    <source>
        <strain evidence="2 3">PC184 Mulks</strain>
    </source>
</reference>
<dbReference type="InterPro" id="IPR011335">
    <property type="entry name" value="Restrct_endonuc-II-like"/>
</dbReference>
<proteinExistence type="predicted"/>
<evidence type="ECO:0000313" key="2">
    <source>
        <dbReference type="EMBL" id="AWG32168.1"/>
    </source>
</evidence>
<dbReference type="EMBL" id="CP021069">
    <property type="protein sequence ID" value="AWG32168.1"/>
    <property type="molecule type" value="Genomic_DNA"/>
</dbReference>
<evidence type="ECO:0000259" key="1">
    <source>
        <dbReference type="Pfam" id="PF04471"/>
    </source>
</evidence>
<dbReference type="Proteomes" id="UP000244809">
    <property type="component" value="Chromosome 3"/>
</dbReference>
<dbReference type="GO" id="GO:0009307">
    <property type="term" value="P:DNA restriction-modification system"/>
    <property type="evidence" value="ECO:0007669"/>
    <property type="project" value="InterPro"/>
</dbReference>
<protein>
    <recommendedName>
        <fullName evidence="1">Restriction endonuclease type IV Mrr domain-containing protein</fullName>
    </recommendedName>
</protein>
<dbReference type="SUPFAM" id="SSF52980">
    <property type="entry name" value="Restriction endonuclease-like"/>
    <property type="match status" value="1"/>
</dbReference>
<dbReference type="InterPro" id="IPR007560">
    <property type="entry name" value="Restrct_endonuc_IV_Mrr"/>
</dbReference>
<dbReference type="RefSeq" id="WP_034174392.1">
    <property type="nucleotide sequence ID" value="NZ_CADEUB010000021.1"/>
</dbReference>
<dbReference type="GO" id="GO:0003677">
    <property type="term" value="F:DNA binding"/>
    <property type="evidence" value="ECO:0007669"/>
    <property type="project" value="InterPro"/>
</dbReference>
<dbReference type="AlphaFoldDB" id="A0AAD0NDP8"/>
<gene>
    <name evidence="2" type="ORF">B9Z07_25870</name>
</gene>
<organism evidence="2 3">
    <name type="scientific">Burkholderia cenocepacia</name>
    <dbReference type="NCBI Taxonomy" id="95486"/>
    <lineage>
        <taxon>Bacteria</taxon>
        <taxon>Pseudomonadati</taxon>
        <taxon>Pseudomonadota</taxon>
        <taxon>Betaproteobacteria</taxon>
        <taxon>Burkholderiales</taxon>
        <taxon>Burkholderiaceae</taxon>
        <taxon>Burkholderia</taxon>
        <taxon>Burkholderia cepacia complex</taxon>
    </lineage>
</organism>
<sequence>MSDFDSIKTKYEELLSLPVNSDGVAKRQRGYAFERLLFDLFTVDSLEPRASYRPEGEQIDGSIYLDGRVYLIEAKWHADPLPASTLYQFKGKVDGKLTGTIGVFISMSGYADDSVDALIQGKDLNIILVDRHDIDTAIVHGKGFKRVLKMKLRKASEEGVVYFPVEGELVTASKTSAIHIDSLRSYRTTDLTLMCQLAQTELPAVSDLLIVCEGESDRVVIAVLVKRILAEAGSDRSVKIMTALGKLTIPRVANALRDMFSEQSQMLIVVDGDNDPLGTEEMLSRGMEFENWSVSIPNPSIETWLSLDPETFRGRRRRSRVELNREAAYQVDIKALRLRDNEFDRFYRAVLGK</sequence>
<feature type="domain" description="Restriction endonuclease type IV Mrr" evidence="1">
    <location>
        <begin position="29"/>
        <end position="135"/>
    </location>
</feature>
<name>A0AAD0NDP8_9BURK</name>